<dbReference type="Proteomes" id="UP000029033">
    <property type="component" value="Unassembled WGS sequence"/>
</dbReference>
<dbReference type="RefSeq" id="WP_269429198.1">
    <property type="nucleotide sequence ID" value="NZ_CAJPMS010000002.1"/>
</dbReference>
<name>A0A087DIZ4_9BIFI</name>
<proteinExistence type="predicted"/>
<dbReference type="AlphaFoldDB" id="A0A087DIZ4"/>
<protein>
    <submittedName>
        <fullName evidence="1">Uncharacterized protein</fullName>
    </submittedName>
</protein>
<organism evidence="1 2">
    <name type="scientific">Bifidobacterium scardovii</name>
    <dbReference type="NCBI Taxonomy" id="158787"/>
    <lineage>
        <taxon>Bacteria</taxon>
        <taxon>Bacillati</taxon>
        <taxon>Actinomycetota</taxon>
        <taxon>Actinomycetes</taxon>
        <taxon>Bifidobacteriales</taxon>
        <taxon>Bifidobacteriaceae</taxon>
        <taxon>Bifidobacterium</taxon>
    </lineage>
</organism>
<evidence type="ECO:0000313" key="1">
    <source>
        <dbReference type="EMBL" id="KFI95494.1"/>
    </source>
</evidence>
<evidence type="ECO:0000313" key="2">
    <source>
        <dbReference type="Proteomes" id="UP000029033"/>
    </source>
</evidence>
<gene>
    <name evidence="1" type="ORF">BSCA_0525</name>
</gene>
<dbReference type="EMBL" id="JGZO01000002">
    <property type="protein sequence ID" value="KFI95494.1"/>
    <property type="molecule type" value="Genomic_DNA"/>
</dbReference>
<sequence>MMSLKDSMVHGLALYGMDAMARSGYANSKMFADIVNGVNKSAR</sequence>
<comment type="caution">
    <text evidence="1">The sequence shown here is derived from an EMBL/GenBank/DDBJ whole genome shotgun (WGS) entry which is preliminary data.</text>
</comment>
<keyword evidence="2" id="KW-1185">Reference proteome</keyword>
<accession>A0A087DIZ4</accession>
<reference evidence="1 2" key="1">
    <citation type="submission" date="2014-03" db="EMBL/GenBank/DDBJ databases">
        <title>Genomics of Bifidobacteria.</title>
        <authorList>
            <person name="Ventura M."/>
            <person name="Milani C."/>
            <person name="Lugli G.A."/>
        </authorList>
    </citation>
    <scope>NUCLEOTIDE SEQUENCE [LARGE SCALE GENOMIC DNA]</scope>
    <source>
        <strain evidence="1 2">LMG 21589</strain>
    </source>
</reference>
<dbReference type="GeneID" id="85167189"/>